<feature type="region of interest" description="Disordered" evidence="1">
    <location>
        <begin position="32"/>
        <end position="57"/>
    </location>
</feature>
<organism evidence="4">
    <name type="scientific">marine metagenome</name>
    <dbReference type="NCBI Taxonomy" id="408172"/>
    <lineage>
        <taxon>unclassified sequences</taxon>
        <taxon>metagenomes</taxon>
        <taxon>ecological metagenomes</taxon>
    </lineage>
</organism>
<keyword evidence="2" id="KW-0472">Membrane</keyword>
<accession>A0A382WMS4</accession>
<keyword evidence="2" id="KW-1133">Transmembrane helix</keyword>
<feature type="compositionally biased region" description="Polar residues" evidence="1">
    <location>
        <begin position="33"/>
        <end position="42"/>
    </location>
</feature>
<reference evidence="4" key="1">
    <citation type="submission" date="2018-05" db="EMBL/GenBank/DDBJ databases">
        <authorList>
            <person name="Lanie J.A."/>
            <person name="Ng W.-L."/>
            <person name="Kazmierczak K.M."/>
            <person name="Andrzejewski T.M."/>
            <person name="Davidsen T.M."/>
            <person name="Wayne K.J."/>
            <person name="Tettelin H."/>
            <person name="Glass J.I."/>
            <person name="Rusch D."/>
            <person name="Podicherti R."/>
            <person name="Tsui H.-C.T."/>
            <person name="Winkler M.E."/>
        </authorList>
    </citation>
    <scope>NUCLEOTIDE SEQUENCE</scope>
</reference>
<sequence length="218" mass="24280">VFCINCGAQLPDNAKFCSSCGSIISALEEVNNPKESQIQPDVQESLEKPAPTKKNDEENTGNIALIGLALMCLYIIFKPGFLGISMYDMSSVDSGASSQVALLFIASLILFLVALRKPKSEEEIDSKAEVMASIRGGAKLREEGAREVAELRREMSRKRKAEKEARRFDPDWVENHLSVLIKIRYALIFIFCLLLIIGTYNLLLKPNYATIDVTYQVN</sequence>
<evidence type="ECO:0000313" key="4">
    <source>
        <dbReference type="EMBL" id="SVD59351.1"/>
    </source>
</evidence>
<name>A0A382WMS4_9ZZZZ</name>
<dbReference type="EMBL" id="UINC01160606">
    <property type="protein sequence ID" value="SVD59351.1"/>
    <property type="molecule type" value="Genomic_DNA"/>
</dbReference>
<evidence type="ECO:0000256" key="1">
    <source>
        <dbReference type="SAM" id="MobiDB-lite"/>
    </source>
</evidence>
<evidence type="ECO:0000256" key="2">
    <source>
        <dbReference type="SAM" id="Phobius"/>
    </source>
</evidence>
<protein>
    <recommendedName>
        <fullName evidence="3">Zinc-ribbon domain-containing protein</fullName>
    </recommendedName>
</protein>
<keyword evidence="2" id="KW-0812">Transmembrane</keyword>
<evidence type="ECO:0000259" key="3">
    <source>
        <dbReference type="Pfam" id="PF13240"/>
    </source>
</evidence>
<feature type="transmembrane region" description="Helical" evidence="2">
    <location>
        <begin position="185"/>
        <end position="203"/>
    </location>
</feature>
<feature type="domain" description="Zinc-ribbon" evidence="3">
    <location>
        <begin position="2"/>
        <end position="22"/>
    </location>
</feature>
<dbReference type="InterPro" id="IPR026870">
    <property type="entry name" value="Zinc_ribbon_dom"/>
</dbReference>
<feature type="transmembrane region" description="Helical" evidence="2">
    <location>
        <begin position="63"/>
        <end position="84"/>
    </location>
</feature>
<gene>
    <name evidence="4" type="ORF">METZ01_LOCUS412205</name>
</gene>
<feature type="non-terminal residue" evidence="4">
    <location>
        <position position="218"/>
    </location>
</feature>
<feature type="non-terminal residue" evidence="4">
    <location>
        <position position="1"/>
    </location>
</feature>
<feature type="transmembrane region" description="Helical" evidence="2">
    <location>
        <begin position="96"/>
        <end position="115"/>
    </location>
</feature>
<dbReference type="Pfam" id="PF13240">
    <property type="entry name" value="Zn_Ribbon_1"/>
    <property type="match status" value="1"/>
</dbReference>
<dbReference type="AlphaFoldDB" id="A0A382WMS4"/>
<proteinExistence type="predicted"/>